<gene>
    <name evidence="1" type="ordered locus">W5S_0581</name>
</gene>
<reference evidence="1 2" key="1">
    <citation type="journal article" date="2012" name="J. Bacteriol.">
        <title>Genome sequence of Pectobacterium sp. strain SCC3193.</title>
        <authorList>
            <person name="Koskinen J.P."/>
            <person name="Laine P."/>
            <person name="Niemi O."/>
            <person name="Nykyri J."/>
            <person name="Harjunpaa H."/>
            <person name="Auvinen P."/>
            <person name="Paulin L."/>
            <person name="Pirhonen M."/>
            <person name="Palva T."/>
            <person name="Holm L."/>
        </authorList>
    </citation>
    <scope>NUCLEOTIDE SEQUENCE [LARGE SCALE GENOMIC DNA]</scope>
    <source>
        <strain evidence="1 2">SCC3193</strain>
    </source>
</reference>
<dbReference type="KEGG" id="pec:W5S_0581"/>
<organism evidence="1 2">
    <name type="scientific">Pectobacterium parmentieri</name>
    <dbReference type="NCBI Taxonomy" id="1905730"/>
    <lineage>
        <taxon>Bacteria</taxon>
        <taxon>Pseudomonadati</taxon>
        <taxon>Pseudomonadota</taxon>
        <taxon>Gammaproteobacteria</taxon>
        <taxon>Enterobacterales</taxon>
        <taxon>Pectobacteriaceae</taxon>
        <taxon>Pectobacterium</taxon>
    </lineage>
</organism>
<dbReference type="HOGENOM" id="CLU_3366401_0_0_6"/>
<dbReference type="Proteomes" id="UP000008044">
    <property type="component" value="Chromosome"/>
</dbReference>
<dbReference type="AlphaFoldDB" id="A0A0H3I295"/>
<accession>A0A0H3I295</accession>
<evidence type="ECO:0000313" key="1">
    <source>
        <dbReference type="EMBL" id="AFI88707.1"/>
    </source>
</evidence>
<protein>
    <submittedName>
        <fullName evidence="1">Uncharacterized protein</fullName>
    </submittedName>
</protein>
<evidence type="ECO:0000313" key="2">
    <source>
        <dbReference type="Proteomes" id="UP000008044"/>
    </source>
</evidence>
<dbReference type="EMBL" id="CP003415">
    <property type="protein sequence ID" value="AFI88707.1"/>
    <property type="molecule type" value="Genomic_DNA"/>
</dbReference>
<proteinExistence type="predicted"/>
<name>A0A0H3I295_PECPM</name>
<dbReference type="eggNOG" id="ENOG50319Z3">
    <property type="taxonomic scope" value="Bacteria"/>
</dbReference>
<sequence length="35" mass="4099">MAIPSIRQYQGVRLPVCRYLDNSLSQDENSVEMVW</sequence>